<gene>
    <name evidence="2" type="ORF">SDRG_04885</name>
</gene>
<accession>T0QIN4</accession>
<dbReference type="OrthoDB" id="73422at2759"/>
<feature type="transmembrane region" description="Helical" evidence="1">
    <location>
        <begin position="1472"/>
        <end position="1492"/>
    </location>
</feature>
<keyword evidence="1" id="KW-0472">Membrane</keyword>
<evidence type="ECO:0000313" key="3">
    <source>
        <dbReference type="Proteomes" id="UP000030762"/>
    </source>
</evidence>
<feature type="transmembrane region" description="Helical" evidence="1">
    <location>
        <begin position="1214"/>
        <end position="1237"/>
    </location>
</feature>
<feature type="transmembrane region" description="Helical" evidence="1">
    <location>
        <begin position="1512"/>
        <end position="1539"/>
    </location>
</feature>
<keyword evidence="1" id="KW-0812">Transmembrane</keyword>
<sequence length="1747" mass="192274">MQHGSPTMFEVPVRRSSYARLLQWVGLGYVLVSTGWSLYCLVLFTPYVANDYFWTGFATEGTSRVLLALLNTQLNTRVGRSLDLLSLSLPTDFSDTVPSSYGRRLLYDDLTKPVAAVRSLRALDVALIKYLAAKYCWVDFGRAWELGTSERTMARCIERDIQNGAVYMETIFRNVPFQEWYAHDATHLDKYLFDPIRQSSPAGSAYVRGIQHYTWLPVDDEVAVWKQSNIDTFQLLYSNRVRIGVQESIGIVNALGIVHPLMIKSIPSVQRGLPDWTTSFLTGTLQYDLMGLMMAPNMSLVRNTPGFFADTDPAMVELFLLGNISPVNRVLHATLDFLTNIRLRYIVPPTSLTALVAAFDTHVLNTLRDSTTFATAMALVPASTAVLPAPVAWTGHLSYGGSPLCGYGNPLPLIQESFAFDDACVVQLPLTYSWTPFSGLFAASLTPLASSSAFCAHQAPTCAIAVARTLHALSQFTPSTLRVPDDAKDWAVSIAQFLAPMTHPNNISLATQPLLDDDNVWAPFGWLSLYDWAHGNREVVAFEGDHGTLRLMSAAYPAVVAPRSAITSASVGAYLWYSALLTSVVLVLVASIILVLYTLGRAQCTPHWFHFHRISSSIYLNWGLLFVRALLAAVCLSSAPVVPWTQGATRTLVQDHRSLWTSMFLAGETLWLLFVAQECLHPILLESLHKWTAGAAWCVIVLLDVASPVSIEASIAHACTATDMDMALHCEAGSVRIGSCTRVLMILGVQLGSVLVATVGSFLCRESLQSHEQPPLLLPPMVLKLFPTHEKLDDVTAAMCGLLWLPWWQQLFSIKLWLLVPAGRCASIQKLTVVPTTNNGSPILFKHQATASRVAKAAPFILAAGLVYIGCTLVSNVAYLSIAADYMANDFFWANFNTSGAYAFLATRVNAELLVGPSSLLELESTKHIDYFTAYDGSQPSALMSAATATRRALFHPNVSTLEAAITGLRAMHPCQLPWMATQYCYLDLGRVWEMASTAKRQERCRHMTRNGAVFLETALRNVHDWDAFDSCWGDAFASGIVTEVGRSSYGKAWLQQTTRVTNEVADEVALWRRANVSEFTLQWQNYKTIGFDDSLLVENALDLRFPLPLAQVAASFHPTRQTSMVMYWGFASDLWAIGRSNQTVIGGLSLLRSSPHFAFTNKSRQDLLVDNLTLSAPLQGGYVALSAALGPFNAVDMLYVLCPTPVLQLYRGLLTAVAILTTGANASMLQASYLSIPTSPLVIAVPSLWLATPMTIIAVGGNIFCPVNQVGGPFFMGYGVGFADASFCNTFVTDNMEPSINHVLFATLGFNATLHLAPDVDWRAICTLNTYLDSDCVAKYTVAENFLQQHAAAFTDLAPLAISAYTAVQALDVQLLQYVLNITGMDMANPNMSSMNMATLLQSDLLAVNDRPWNYYAWLLLFEWANGMREVVSFQGDNGTLTTLSQPLQPLSMAPDPRVIRTSYAPFLQSILQYISGVLIAIAGLMLLYTLHMRGVVEGLNLFELNRIVGMVWVGRSFLIVRSVTALCLLNTATLTLVRLGAGTHFASPHLPWFKVLLASAESTWLVYVLNDVFSCVTHQYTPYYAFKSSLLAWGVTFFWTLLSPLAQSAQLQRTCAFVDMDAALVCVSGVVHLGSLSRVLTAVGIAFGCVFGCYVAERLVRPYLPKNDVPTLALNAQSFYILELYKYEHEYFLDTASAAMAGILSLSFGQNVYILDVKMWRFLVIPAPKRSAFHPYHRCLPLNAL</sequence>
<dbReference type="VEuPathDB" id="FungiDB:SDRG_04885"/>
<reference evidence="2 3" key="1">
    <citation type="submission" date="2012-04" db="EMBL/GenBank/DDBJ databases">
        <title>The Genome Sequence of Saprolegnia declina VS20.</title>
        <authorList>
            <consortium name="The Broad Institute Genome Sequencing Platform"/>
            <person name="Russ C."/>
            <person name="Nusbaum C."/>
            <person name="Tyler B."/>
            <person name="van West P."/>
            <person name="Dieguez-Uribeondo J."/>
            <person name="de Bruijn I."/>
            <person name="Tripathy S."/>
            <person name="Jiang R."/>
            <person name="Young S.K."/>
            <person name="Zeng Q."/>
            <person name="Gargeya S."/>
            <person name="Fitzgerald M."/>
            <person name="Haas B."/>
            <person name="Abouelleil A."/>
            <person name="Alvarado L."/>
            <person name="Arachchi H.M."/>
            <person name="Berlin A."/>
            <person name="Chapman S.B."/>
            <person name="Goldberg J."/>
            <person name="Griggs A."/>
            <person name="Gujja S."/>
            <person name="Hansen M."/>
            <person name="Howarth C."/>
            <person name="Imamovic A."/>
            <person name="Larimer J."/>
            <person name="McCowen C."/>
            <person name="Montmayeur A."/>
            <person name="Murphy C."/>
            <person name="Neiman D."/>
            <person name="Pearson M."/>
            <person name="Priest M."/>
            <person name="Roberts A."/>
            <person name="Saif S."/>
            <person name="Shea T."/>
            <person name="Sisk P."/>
            <person name="Sykes S."/>
            <person name="Wortman J."/>
            <person name="Nusbaum C."/>
            <person name="Birren B."/>
        </authorList>
    </citation>
    <scope>NUCLEOTIDE SEQUENCE [LARGE SCALE GENOMIC DNA]</scope>
    <source>
        <strain evidence="2 3">VS20</strain>
    </source>
</reference>
<keyword evidence="3" id="KW-1185">Reference proteome</keyword>
<feature type="transmembrane region" description="Helical" evidence="1">
    <location>
        <begin position="21"/>
        <end position="44"/>
    </location>
</feature>
<dbReference type="eggNOG" id="ENOG502SD6V">
    <property type="taxonomic scope" value="Eukaryota"/>
</dbReference>
<feature type="transmembrane region" description="Helical" evidence="1">
    <location>
        <begin position="1583"/>
        <end position="1604"/>
    </location>
</feature>
<evidence type="ECO:0000256" key="1">
    <source>
        <dbReference type="SAM" id="Phobius"/>
    </source>
</evidence>
<dbReference type="GeneID" id="19945612"/>
<dbReference type="InParanoid" id="T0QIN4"/>
<feature type="transmembrane region" description="Helical" evidence="1">
    <location>
        <begin position="618"/>
        <end position="639"/>
    </location>
</feature>
<dbReference type="Proteomes" id="UP000030762">
    <property type="component" value="Unassembled WGS sequence"/>
</dbReference>
<evidence type="ECO:0000313" key="2">
    <source>
        <dbReference type="EMBL" id="EQC37864.1"/>
    </source>
</evidence>
<dbReference type="RefSeq" id="XP_008608797.1">
    <property type="nucleotide sequence ID" value="XM_008610575.1"/>
</dbReference>
<keyword evidence="1" id="KW-1133">Transmembrane helix</keyword>
<feature type="transmembrane region" description="Helical" evidence="1">
    <location>
        <begin position="574"/>
        <end position="597"/>
    </location>
</feature>
<proteinExistence type="predicted"/>
<dbReference type="OMA" id="WEMASTA"/>
<dbReference type="EMBL" id="JH767143">
    <property type="protein sequence ID" value="EQC37864.1"/>
    <property type="molecule type" value="Genomic_DNA"/>
</dbReference>
<feature type="transmembrane region" description="Helical" evidence="1">
    <location>
        <begin position="743"/>
        <end position="763"/>
    </location>
</feature>
<feature type="transmembrane region" description="Helical" evidence="1">
    <location>
        <begin position="1182"/>
        <end position="1202"/>
    </location>
</feature>
<organism evidence="2 3">
    <name type="scientific">Saprolegnia diclina (strain VS20)</name>
    <dbReference type="NCBI Taxonomy" id="1156394"/>
    <lineage>
        <taxon>Eukaryota</taxon>
        <taxon>Sar</taxon>
        <taxon>Stramenopiles</taxon>
        <taxon>Oomycota</taxon>
        <taxon>Saprolegniomycetes</taxon>
        <taxon>Saprolegniales</taxon>
        <taxon>Saprolegniaceae</taxon>
        <taxon>Saprolegnia</taxon>
    </lineage>
</organism>
<feature type="transmembrane region" description="Helical" evidence="1">
    <location>
        <begin position="1641"/>
        <end position="1658"/>
    </location>
</feature>
<protein>
    <submittedName>
        <fullName evidence="2">Uncharacterized protein</fullName>
    </submittedName>
</protein>
<feature type="transmembrane region" description="Helical" evidence="1">
    <location>
        <begin position="1249"/>
        <end position="1268"/>
    </location>
</feature>
<name>T0QIN4_SAPDV</name>